<dbReference type="SUPFAM" id="SSF54928">
    <property type="entry name" value="RNA-binding domain, RBD"/>
    <property type="match status" value="1"/>
</dbReference>
<evidence type="ECO:0000256" key="9">
    <source>
        <dbReference type="SAM" id="Coils"/>
    </source>
</evidence>
<keyword evidence="4" id="KW-0507">mRNA processing</keyword>
<keyword evidence="7" id="KW-0687">Ribonucleoprotein</keyword>
<dbReference type="Gramene" id="RZC76402">
    <property type="protein sequence ID" value="RZC76402"/>
    <property type="gene ID" value="C5167_000496"/>
</dbReference>
<dbReference type="Pfam" id="PF00076">
    <property type="entry name" value="RRM_1"/>
    <property type="match status" value="1"/>
</dbReference>
<feature type="domain" description="RRM" evidence="11">
    <location>
        <begin position="244"/>
        <end position="322"/>
    </location>
</feature>
<evidence type="ECO:0000313" key="12">
    <source>
        <dbReference type="EMBL" id="RZC76402.1"/>
    </source>
</evidence>
<feature type="region of interest" description="Disordered" evidence="10">
    <location>
        <begin position="210"/>
        <end position="243"/>
    </location>
</feature>
<evidence type="ECO:0000256" key="6">
    <source>
        <dbReference type="ARBA" id="ARBA00022884"/>
    </source>
</evidence>
<keyword evidence="5" id="KW-0677">Repeat</keyword>
<dbReference type="GO" id="GO:0009535">
    <property type="term" value="C:chloroplast thylakoid membrane"/>
    <property type="evidence" value="ECO:0007669"/>
    <property type="project" value="TreeGrafter"/>
</dbReference>
<dbReference type="Proteomes" id="UP000316621">
    <property type="component" value="Chromosome 9"/>
</dbReference>
<dbReference type="InterPro" id="IPR050502">
    <property type="entry name" value="Euk_RNA-bind_prot"/>
</dbReference>
<evidence type="ECO:0000313" key="13">
    <source>
        <dbReference type="Proteomes" id="UP000316621"/>
    </source>
</evidence>
<keyword evidence="2" id="KW-0150">Chloroplast</keyword>
<dbReference type="OrthoDB" id="1967479at2759"/>
<dbReference type="InterPro" id="IPR035979">
    <property type="entry name" value="RBD_domain_sf"/>
</dbReference>
<dbReference type="GO" id="GO:1990904">
    <property type="term" value="C:ribonucleoprotein complex"/>
    <property type="evidence" value="ECO:0007669"/>
    <property type="project" value="UniProtKB-KW"/>
</dbReference>
<sequence>MSLCAELAKKVPNIEEMSQFCEFTFDQIMMIRRVIESTLAQAERRKRIANYDPKTADAVKVLFAKIKPPELGHILKVPLELAEKLKENLQTTSNDPQEPSEVLEDLEATVDSREPAQIIEDILGKLQCIPTKIKYHSERARGCYRLLRKVDYFISVLDSWLKREKIIRQEEEDAKKEREENIIRQKEDAIKKKREDNIIRQKENATEKEIGDRAIRVDYGPAPPKEDFQSRGPRGGGGGSDSSKRLYVGNLSWNVDDQALESLFSEQGKVLEARVVYDRETGRSRGFGFITYGSTEDLNNALSSLNGADLDGRNIRVSVAEERPRRF</sequence>
<evidence type="ECO:0000256" key="2">
    <source>
        <dbReference type="ARBA" id="ARBA00022528"/>
    </source>
</evidence>
<evidence type="ECO:0000256" key="10">
    <source>
        <dbReference type="SAM" id="MobiDB-lite"/>
    </source>
</evidence>
<evidence type="ECO:0000256" key="3">
    <source>
        <dbReference type="ARBA" id="ARBA00022640"/>
    </source>
</evidence>
<dbReference type="GO" id="GO:0003729">
    <property type="term" value="F:mRNA binding"/>
    <property type="evidence" value="ECO:0007669"/>
    <property type="project" value="TreeGrafter"/>
</dbReference>
<dbReference type="SMART" id="SM00360">
    <property type="entry name" value="RRM"/>
    <property type="match status" value="1"/>
</dbReference>
<keyword evidence="9" id="KW-0175">Coiled coil</keyword>
<evidence type="ECO:0000256" key="5">
    <source>
        <dbReference type="ARBA" id="ARBA00022737"/>
    </source>
</evidence>
<dbReference type="InterPro" id="IPR048289">
    <property type="entry name" value="RRM2_NsCP33-like"/>
</dbReference>
<dbReference type="CDD" id="cd21608">
    <property type="entry name" value="RRM2_NsCP33_like"/>
    <property type="match status" value="1"/>
</dbReference>
<keyword evidence="6 8" id="KW-0694">RNA-binding</keyword>
<dbReference type="PANTHER" id="PTHR48025">
    <property type="entry name" value="OS02G0815200 PROTEIN"/>
    <property type="match status" value="1"/>
</dbReference>
<dbReference type="AlphaFoldDB" id="A0A4Y7KVI0"/>
<feature type="coiled-coil region" evidence="9">
    <location>
        <begin position="168"/>
        <end position="196"/>
    </location>
</feature>
<keyword evidence="3" id="KW-0934">Plastid</keyword>
<keyword evidence="13" id="KW-1185">Reference proteome</keyword>
<name>A0A4Y7KVI0_PAPSO</name>
<proteinExistence type="predicted"/>
<comment type="subcellular location">
    <subcellularLocation>
        <location evidence="1">Plastid</location>
        <location evidence="1">Chloroplast</location>
    </subcellularLocation>
</comment>
<dbReference type="InterPro" id="IPR012677">
    <property type="entry name" value="Nucleotide-bd_a/b_plait_sf"/>
</dbReference>
<gene>
    <name evidence="12" type="ORF">C5167_000496</name>
</gene>
<dbReference type="PANTHER" id="PTHR48025:SF1">
    <property type="entry name" value="RRM DOMAIN-CONTAINING PROTEIN"/>
    <property type="match status" value="1"/>
</dbReference>
<evidence type="ECO:0000256" key="1">
    <source>
        <dbReference type="ARBA" id="ARBA00004229"/>
    </source>
</evidence>
<dbReference type="GO" id="GO:0006397">
    <property type="term" value="P:mRNA processing"/>
    <property type="evidence" value="ECO:0007669"/>
    <property type="project" value="UniProtKB-KW"/>
</dbReference>
<evidence type="ECO:0000259" key="11">
    <source>
        <dbReference type="PROSITE" id="PS50102"/>
    </source>
</evidence>
<dbReference type="Gene3D" id="3.30.70.330">
    <property type="match status" value="1"/>
</dbReference>
<evidence type="ECO:0000256" key="7">
    <source>
        <dbReference type="ARBA" id="ARBA00023274"/>
    </source>
</evidence>
<evidence type="ECO:0000256" key="4">
    <source>
        <dbReference type="ARBA" id="ARBA00022664"/>
    </source>
</evidence>
<reference evidence="12 13" key="1">
    <citation type="journal article" date="2018" name="Science">
        <title>The opium poppy genome and morphinan production.</title>
        <authorList>
            <person name="Guo L."/>
            <person name="Winzer T."/>
            <person name="Yang X."/>
            <person name="Li Y."/>
            <person name="Ning Z."/>
            <person name="He Z."/>
            <person name="Teodor R."/>
            <person name="Lu Y."/>
            <person name="Bowser T.A."/>
            <person name="Graham I.A."/>
            <person name="Ye K."/>
        </authorList>
    </citation>
    <scope>NUCLEOTIDE SEQUENCE [LARGE SCALE GENOMIC DNA]</scope>
    <source>
        <strain evidence="13">cv. HN1</strain>
        <tissue evidence="12">Leaves</tissue>
    </source>
</reference>
<organism evidence="12 13">
    <name type="scientific">Papaver somniferum</name>
    <name type="common">Opium poppy</name>
    <dbReference type="NCBI Taxonomy" id="3469"/>
    <lineage>
        <taxon>Eukaryota</taxon>
        <taxon>Viridiplantae</taxon>
        <taxon>Streptophyta</taxon>
        <taxon>Embryophyta</taxon>
        <taxon>Tracheophyta</taxon>
        <taxon>Spermatophyta</taxon>
        <taxon>Magnoliopsida</taxon>
        <taxon>Ranunculales</taxon>
        <taxon>Papaveraceae</taxon>
        <taxon>Papaveroideae</taxon>
        <taxon>Papaver</taxon>
    </lineage>
</organism>
<dbReference type="GO" id="GO:1901259">
    <property type="term" value="P:chloroplast rRNA processing"/>
    <property type="evidence" value="ECO:0007669"/>
    <property type="project" value="TreeGrafter"/>
</dbReference>
<dbReference type="STRING" id="3469.A0A4Y7KVI0"/>
<dbReference type="InterPro" id="IPR000504">
    <property type="entry name" value="RRM_dom"/>
</dbReference>
<protein>
    <recommendedName>
        <fullName evidence="11">RRM domain-containing protein</fullName>
    </recommendedName>
</protein>
<evidence type="ECO:0000256" key="8">
    <source>
        <dbReference type="PROSITE-ProRule" id="PRU00176"/>
    </source>
</evidence>
<dbReference type="EMBL" id="CM010723">
    <property type="protein sequence ID" value="RZC76402.1"/>
    <property type="molecule type" value="Genomic_DNA"/>
</dbReference>
<accession>A0A4Y7KVI0</accession>
<dbReference type="PROSITE" id="PS50102">
    <property type="entry name" value="RRM"/>
    <property type="match status" value="1"/>
</dbReference>